<proteinExistence type="predicted"/>
<dbReference type="PANTHER" id="PTHR39112">
    <property type="entry name" value="PROTEIN RALF-LIKE 27-RELATED"/>
    <property type="match status" value="1"/>
</dbReference>
<evidence type="ECO:0000256" key="1">
    <source>
        <dbReference type="SAM" id="SignalP"/>
    </source>
</evidence>
<comment type="caution">
    <text evidence="2">The sequence shown here is derived from an EMBL/GenBank/DDBJ whole genome shotgun (WGS) entry which is preliminary data.</text>
</comment>
<gene>
    <name evidence="2" type="ORF">P3X46_029655</name>
</gene>
<feature type="signal peptide" evidence="1">
    <location>
        <begin position="1"/>
        <end position="31"/>
    </location>
</feature>
<feature type="chain" id="PRO_5046104728" description="RALF" evidence="1">
    <location>
        <begin position="32"/>
        <end position="107"/>
    </location>
</feature>
<organism evidence="2 3">
    <name type="scientific">Hevea brasiliensis</name>
    <name type="common">Para rubber tree</name>
    <name type="synonym">Siphonia brasiliensis</name>
    <dbReference type="NCBI Taxonomy" id="3981"/>
    <lineage>
        <taxon>Eukaryota</taxon>
        <taxon>Viridiplantae</taxon>
        <taxon>Streptophyta</taxon>
        <taxon>Embryophyta</taxon>
        <taxon>Tracheophyta</taxon>
        <taxon>Spermatophyta</taxon>
        <taxon>Magnoliopsida</taxon>
        <taxon>eudicotyledons</taxon>
        <taxon>Gunneridae</taxon>
        <taxon>Pentapetalae</taxon>
        <taxon>rosids</taxon>
        <taxon>fabids</taxon>
        <taxon>Malpighiales</taxon>
        <taxon>Euphorbiaceae</taxon>
        <taxon>Crotonoideae</taxon>
        <taxon>Micrandreae</taxon>
        <taxon>Hevea</taxon>
    </lineage>
</organism>
<dbReference type="PANTHER" id="PTHR39112:SF1">
    <property type="entry name" value="PROTEIN RALF-LIKE 27"/>
    <property type="match status" value="1"/>
</dbReference>
<keyword evidence="3" id="KW-1185">Reference proteome</keyword>
<dbReference type="Proteomes" id="UP001174677">
    <property type="component" value="Chromosome 16"/>
</dbReference>
<evidence type="ECO:0000313" key="2">
    <source>
        <dbReference type="EMBL" id="KAJ9147501.1"/>
    </source>
</evidence>
<keyword evidence="1" id="KW-0732">Signal</keyword>
<dbReference type="EMBL" id="JARPOI010000016">
    <property type="protein sequence ID" value="KAJ9147501.1"/>
    <property type="molecule type" value="Genomic_DNA"/>
</dbReference>
<sequence length="107" mass="12033">MATASKKGRVTLCLAILLVVFCSTGISTSRAALLDAVRNISCNGRERIADESIKEKEIQTLLVGDPRYYSYRALRPQPFCNERLYGNCLRALSSSKSRCTYYIRCRS</sequence>
<reference evidence="2" key="1">
    <citation type="journal article" date="2023" name="Plant Biotechnol. J.">
        <title>Chromosome-level wild Hevea brasiliensis genome provides new tools for genomic-assisted breeding and valuable loci to elevate rubber yield.</title>
        <authorList>
            <person name="Cheng H."/>
            <person name="Song X."/>
            <person name="Hu Y."/>
            <person name="Wu T."/>
            <person name="Yang Q."/>
            <person name="An Z."/>
            <person name="Feng S."/>
            <person name="Deng Z."/>
            <person name="Wu W."/>
            <person name="Zeng X."/>
            <person name="Tu M."/>
            <person name="Wang X."/>
            <person name="Huang H."/>
        </authorList>
    </citation>
    <scope>NUCLEOTIDE SEQUENCE</scope>
    <source>
        <strain evidence="2">MT/VB/25A 57/8</strain>
    </source>
</reference>
<evidence type="ECO:0000313" key="3">
    <source>
        <dbReference type="Proteomes" id="UP001174677"/>
    </source>
</evidence>
<name>A0ABQ9KUM4_HEVBR</name>
<dbReference type="InterPro" id="IPR039252">
    <property type="entry name" value="RALFL27"/>
</dbReference>
<evidence type="ECO:0008006" key="4">
    <source>
        <dbReference type="Google" id="ProtNLM"/>
    </source>
</evidence>
<accession>A0ABQ9KUM4</accession>
<protein>
    <recommendedName>
        <fullName evidence="4">RALF</fullName>
    </recommendedName>
</protein>